<dbReference type="AlphaFoldDB" id="A0A0G4IR69"/>
<gene>
    <name evidence="1" type="ORF">PBRA_000979</name>
    <name evidence="2" type="ORF">PLBR_LOCUS5145</name>
</gene>
<keyword evidence="3" id="KW-1185">Reference proteome</keyword>
<dbReference type="EMBL" id="CDSF01000079">
    <property type="protein sequence ID" value="CEO97634.1"/>
    <property type="molecule type" value="Genomic_DNA"/>
</dbReference>
<reference evidence="1 3" key="1">
    <citation type="submission" date="2015-02" db="EMBL/GenBank/DDBJ databases">
        <authorList>
            <person name="Chooi Y.-H."/>
        </authorList>
    </citation>
    <scope>NUCLEOTIDE SEQUENCE [LARGE SCALE GENOMIC DNA]</scope>
    <source>
        <strain evidence="1">E3</strain>
    </source>
</reference>
<sequence>MGRSLKSKRVKRLNTIKRGKIEAVMSERAVRKRAQDKEEEHRKILPSAAANGKNWREYVMYLNSQSASTKPVKMDVAPAGV</sequence>
<reference evidence="2 4" key="2">
    <citation type="submission" date="2018-03" db="EMBL/GenBank/DDBJ databases">
        <authorList>
            <person name="Fogelqvist J."/>
        </authorList>
    </citation>
    <scope>NUCLEOTIDE SEQUENCE [LARGE SCALE GENOMIC DNA]</scope>
</reference>
<evidence type="ECO:0000313" key="4">
    <source>
        <dbReference type="Proteomes" id="UP000290189"/>
    </source>
</evidence>
<keyword evidence="2" id="KW-0496">Mitochondrion</keyword>
<organism evidence="1 3">
    <name type="scientific">Plasmodiophora brassicae</name>
    <name type="common">Clubroot disease agent</name>
    <dbReference type="NCBI Taxonomy" id="37360"/>
    <lineage>
        <taxon>Eukaryota</taxon>
        <taxon>Sar</taxon>
        <taxon>Rhizaria</taxon>
        <taxon>Endomyxa</taxon>
        <taxon>Phytomyxea</taxon>
        <taxon>Plasmodiophorida</taxon>
        <taxon>Plasmodiophoridae</taxon>
        <taxon>Plasmodiophora</taxon>
    </lineage>
</organism>
<dbReference type="Proteomes" id="UP000039324">
    <property type="component" value="Unassembled WGS sequence"/>
</dbReference>
<evidence type="ECO:0000313" key="1">
    <source>
        <dbReference type="EMBL" id="CEO97634.1"/>
    </source>
</evidence>
<evidence type="ECO:0000313" key="3">
    <source>
        <dbReference type="Proteomes" id="UP000039324"/>
    </source>
</evidence>
<dbReference type="Proteomes" id="UP000290189">
    <property type="component" value="Unassembled WGS sequence"/>
</dbReference>
<accession>A0A0G4IR69</accession>
<proteinExistence type="predicted"/>
<protein>
    <submittedName>
        <fullName evidence="1">Uncharacterized protein</fullName>
    </submittedName>
</protein>
<name>A0A0G4IR69_PLABS</name>
<geneLocation type="mitochondrion" evidence="2"/>
<dbReference type="EMBL" id="OVEO01000008">
    <property type="protein sequence ID" value="SPQ97930.1"/>
    <property type="molecule type" value="Genomic_DNA"/>
</dbReference>
<evidence type="ECO:0000313" key="2">
    <source>
        <dbReference type="EMBL" id="SPQ97930.1"/>
    </source>
</evidence>
<dbReference type="OrthoDB" id="10387946at2759"/>